<dbReference type="InterPro" id="IPR047951">
    <property type="entry name" value="Transpos_ISL3"/>
</dbReference>
<comment type="caution">
    <text evidence="2">The sequence shown here is derived from an EMBL/GenBank/DDBJ whole genome shotgun (WGS) entry which is preliminary data.</text>
</comment>
<sequence>NLLHKYINQGRADADRSHISPRRLARMLLTMPDSLKAEHQHLLDRLIAARPEMTQLAVFIRDFAQLLQPHPDNADALELWITQVRAADLPYLHAFTRGLERDLDAVIAAFTLRYSNGPTEGVNTKTKRIARQMHGRAGFTLLRHRILLG</sequence>
<reference evidence="2 3" key="1">
    <citation type="submission" date="2020-08" db="EMBL/GenBank/DDBJ databases">
        <title>Streptomyces sp. PSKA01 genome sequencing and assembly.</title>
        <authorList>
            <person name="Mandal S."/>
            <person name="Maiti P.K."/>
            <person name="Das P."/>
        </authorList>
    </citation>
    <scope>NUCLEOTIDE SEQUENCE [LARGE SCALE GENOMIC DNA]</scope>
    <source>
        <strain evidence="2 3">PSKA01</strain>
    </source>
</reference>
<evidence type="ECO:0000313" key="3">
    <source>
        <dbReference type="Proteomes" id="UP000584670"/>
    </source>
</evidence>
<name>A0A7X1JEF2_9ACTN</name>
<feature type="non-terminal residue" evidence="2">
    <location>
        <position position="1"/>
    </location>
</feature>
<dbReference type="RefSeq" id="WP_186288212.1">
    <property type="nucleotide sequence ID" value="NZ_JACMSF010000137.1"/>
</dbReference>
<evidence type="ECO:0000259" key="1">
    <source>
        <dbReference type="Pfam" id="PF01610"/>
    </source>
</evidence>
<dbReference type="EMBL" id="JACMSF010000137">
    <property type="protein sequence ID" value="MBC2908297.1"/>
    <property type="molecule type" value="Genomic_DNA"/>
</dbReference>
<protein>
    <submittedName>
        <fullName evidence="2">Transposase</fullName>
    </submittedName>
</protein>
<gene>
    <name evidence="2" type="ORF">H4N64_43830</name>
</gene>
<keyword evidence="3" id="KW-1185">Reference proteome</keyword>
<accession>A0A7X1JEF2</accession>
<organism evidence="2 3">
    <name type="scientific">Streptomyces cupreus</name>
    <dbReference type="NCBI Taxonomy" id="2759956"/>
    <lineage>
        <taxon>Bacteria</taxon>
        <taxon>Bacillati</taxon>
        <taxon>Actinomycetota</taxon>
        <taxon>Actinomycetes</taxon>
        <taxon>Kitasatosporales</taxon>
        <taxon>Streptomycetaceae</taxon>
        <taxon>Streptomyces</taxon>
    </lineage>
</organism>
<dbReference type="PANTHER" id="PTHR33498">
    <property type="entry name" value="TRANSPOSASE FOR INSERTION SEQUENCE ELEMENT IS1557"/>
    <property type="match status" value="1"/>
</dbReference>
<feature type="domain" description="Transposase IS204/IS1001/IS1096/IS1165 DDE" evidence="1">
    <location>
        <begin position="23"/>
        <end position="146"/>
    </location>
</feature>
<evidence type="ECO:0000313" key="2">
    <source>
        <dbReference type="EMBL" id="MBC2908297.1"/>
    </source>
</evidence>
<dbReference type="InterPro" id="IPR002560">
    <property type="entry name" value="Transposase_DDE"/>
</dbReference>
<dbReference type="Pfam" id="PF01610">
    <property type="entry name" value="DDE_Tnp_ISL3"/>
    <property type="match status" value="1"/>
</dbReference>
<dbReference type="Proteomes" id="UP000584670">
    <property type="component" value="Unassembled WGS sequence"/>
</dbReference>
<proteinExistence type="predicted"/>
<dbReference type="PANTHER" id="PTHR33498:SF1">
    <property type="entry name" value="TRANSPOSASE FOR INSERTION SEQUENCE ELEMENT IS1557"/>
    <property type="match status" value="1"/>
</dbReference>
<dbReference type="AlphaFoldDB" id="A0A7X1JEF2"/>